<dbReference type="GO" id="GO:0071944">
    <property type="term" value="C:cell periphery"/>
    <property type="evidence" value="ECO:0007669"/>
    <property type="project" value="UniProtKB-ARBA"/>
</dbReference>
<dbReference type="PANTHER" id="PTHR15549:SF33">
    <property type="entry name" value="MEMBRANE PROTEIN WSC4, PUTATIVE (AFU_ORTHOLOGUE AFUA_5G09020)-RELATED"/>
    <property type="match status" value="1"/>
</dbReference>
<proteinExistence type="predicted"/>
<dbReference type="AlphaFoldDB" id="A0A2J6RI17"/>
<dbReference type="Proteomes" id="UP000235786">
    <property type="component" value="Unassembled WGS sequence"/>
</dbReference>
<feature type="transmembrane region" description="Helical" evidence="6">
    <location>
        <begin position="226"/>
        <end position="247"/>
    </location>
</feature>
<evidence type="ECO:0008006" key="10">
    <source>
        <dbReference type="Google" id="ProtNLM"/>
    </source>
</evidence>
<dbReference type="GO" id="GO:0016020">
    <property type="term" value="C:membrane"/>
    <property type="evidence" value="ECO:0007669"/>
    <property type="project" value="UniProtKB-SubCell"/>
</dbReference>
<feature type="compositionally biased region" description="Polar residues" evidence="5">
    <location>
        <begin position="197"/>
        <end position="218"/>
    </location>
</feature>
<evidence type="ECO:0000256" key="1">
    <source>
        <dbReference type="ARBA" id="ARBA00004167"/>
    </source>
</evidence>
<feature type="compositionally biased region" description="Low complexity" evidence="5">
    <location>
        <begin position="160"/>
        <end position="196"/>
    </location>
</feature>
<evidence type="ECO:0000256" key="4">
    <source>
        <dbReference type="ARBA" id="ARBA00023136"/>
    </source>
</evidence>
<gene>
    <name evidence="8" type="ORF">L207DRAFT_567877</name>
</gene>
<evidence type="ECO:0000256" key="7">
    <source>
        <dbReference type="SAM" id="SignalP"/>
    </source>
</evidence>
<evidence type="ECO:0000313" key="9">
    <source>
        <dbReference type="Proteomes" id="UP000235786"/>
    </source>
</evidence>
<evidence type="ECO:0000313" key="8">
    <source>
        <dbReference type="EMBL" id="PMD38164.1"/>
    </source>
</evidence>
<reference evidence="8 9" key="1">
    <citation type="submission" date="2016-04" db="EMBL/GenBank/DDBJ databases">
        <title>A degradative enzymes factory behind the ericoid mycorrhizal symbiosis.</title>
        <authorList>
            <consortium name="DOE Joint Genome Institute"/>
            <person name="Martino E."/>
            <person name="Morin E."/>
            <person name="Grelet G."/>
            <person name="Kuo A."/>
            <person name="Kohler A."/>
            <person name="Daghino S."/>
            <person name="Barry K."/>
            <person name="Choi C."/>
            <person name="Cichocki N."/>
            <person name="Clum A."/>
            <person name="Copeland A."/>
            <person name="Hainaut M."/>
            <person name="Haridas S."/>
            <person name="Labutti K."/>
            <person name="Lindquist E."/>
            <person name="Lipzen A."/>
            <person name="Khouja H.-R."/>
            <person name="Murat C."/>
            <person name="Ohm R."/>
            <person name="Olson A."/>
            <person name="Spatafora J."/>
            <person name="Veneault-Fourrey C."/>
            <person name="Henrissat B."/>
            <person name="Grigoriev I."/>
            <person name="Martin F."/>
            <person name="Perotto S."/>
        </authorList>
    </citation>
    <scope>NUCLEOTIDE SEQUENCE [LARGE SCALE GENOMIC DNA]</scope>
    <source>
        <strain evidence="8 9">F</strain>
    </source>
</reference>
<organism evidence="8 9">
    <name type="scientific">Hyaloscypha variabilis (strain UAMH 11265 / GT02V1 / F)</name>
    <name type="common">Meliniomyces variabilis</name>
    <dbReference type="NCBI Taxonomy" id="1149755"/>
    <lineage>
        <taxon>Eukaryota</taxon>
        <taxon>Fungi</taxon>
        <taxon>Dikarya</taxon>
        <taxon>Ascomycota</taxon>
        <taxon>Pezizomycotina</taxon>
        <taxon>Leotiomycetes</taxon>
        <taxon>Helotiales</taxon>
        <taxon>Hyaloscyphaceae</taxon>
        <taxon>Hyaloscypha</taxon>
        <taxon>Hyaloscypha variabilis</taxon>
    </lineage>
</organism>
<dbReference type="EMBL" id="KZ613948">
    <property type="protein sequence ID" value="PMD38164.1"/>
    <property type="molecule type" value="Genomic_DNA"/>
</dbReference>
<sequence>MQISRFQGTLVLLFAVLCCVVSAIDPILDDEEAYGIIMARMPILYQEWALTKRDVCADAIPGTKTSICTPGSTLCCTPNNTNTAFPQCQTILGSGYCCVTENNCYIDTPSDCAASNSVKCTMLVSGIDEACCPPFTTCPNNFNQSTTVRCNIVQNAASSSTTSTQSSSPTTSSSSSPSPSAATKTTSSAASDTLSPVTQSGGSSSPSATGISVTSSGSTLSPGADAGIGVGVALVLIAIAGLAFWAYQRGKKKGAAARAAEAQAALGNQMSPGIQHQQYDPMKYNDVPQYQQAYNQAYQQHELPAQRQYNTAAELGGTGQHELP</sequence>
<accession>A0A2J6RI17</accession>
<keyword evidence="7" id="KW-0732">Signal</keyword>
<feature type="signal peptide" evidence="7">
    <location>
        <begin position="1"/>
        <end position="23"/>
    </location>
</feature>
<keyword evidence="4 6" id="KW-0472">Membrane</keyword>
<feature type="chain" id="PRO_5014400276" description="Mid2 domain-containing protein" evidence="7">
    <location>
        <begin position="24"/>
        <end position="324"/>
    </location>
</feature>
<evidence type="ECO:0000256" key="5">
    <source>
        <dbReference type="SAM" id="MobiDB-lite"/>
    </source>
</evidence>
<comment type="subcellular location">
    <subcellularLocation>
        <location evidence="1">Membrane</location>
        <topology evidence="1">Single-pass membrane protein</topology>
    </subcellularLocation>
</comment>
<dbReference type="OrthoDB" id="3554783at2759"/>
<evidence type="ECO:0000256" key="3">
    <source>
        <dbReference type="ARBA" id="ARBA00022989"/>
    </source>
</evidence>
<evidence type="ECO:0000256" key="6">
    <source>
        <dbReference type="SAM" id="Phobius"/>
    </source>
</evidence>
<protein>
    <recommendedName>
        <fullName evidence="10">Mid2 domain-containing protein</fullName>
    </recommendedName>
</protein>
<name>A0A2J6RI17_HYAVF</name>
<dbReference type="PANTHER" id="PTHR15549">
    <property type="entry name" value="PAIRED IMMUNOGLOBULIN-LIKE TYPE 2 RECEPTOR"/>
    <property type="match status" value="1"/>
</dbReference>
<keyword evidence="9" id="KW-1185">Reference proteome</keyword>
<dbReference type="InterPro" id="IPR051694">
    <property type="entry name" value="Immunoregulatory_rcpt-like"/>
</dbReference>
<keyword evidence="3 6" id="KW-1133">Transmembrane helix</keyword>
<evidence type="ECO:0000256" key="2">
    <source>
        <dbReference type="ARBA" id="ARBA00022692"/>
    </source>
</evidence>
<keyword evidence="2 6" id="KW-0812">Transmembrane</keyword>
<feature type="region of interest" description="Disordered" evidence="5">
    <location>
        <begin position="160"/>
        <end position="218"/>
    </location>
</feature>